<dbReference type="GO" id="GO:0042910">
    <property type="term" value="F:xenobiotic transmembrane transporter activity"/>
    <property type="evidence" value="ECO:0007669"/>
    <property type="project" value="TreeGrafter"/>
</dbReference>
<dbReference type="Proteomes" id="UP000653797">
    <property type="component" value="Unassembled WGS sequence"/>
</dbReference>
<dbReference type="InterPro" id="IPR001036">
    <property type="entry name" value="Acrflvin-R"/>
</dbReference>
<reference evidence="3" key="1">
    <citation type="submission" date="2020-09" db="EMBL/GenBank/DDBJ databases">
        <authorList>
            <person name="Kim M.K."/>
        </authorList>
    </citation>
    <scope>NUCLEOTIDE SEQUENCE</scope>
    <source>
        <strain evidence="3">BT704</strain>
    </source>
</reference>
<dbReference type="SUPFAM" id="SSF82866">
    <property type="entry name" value="Multidrug efflux transporter AcrB transmembrane domain"/>
    <property type="match status" value="2"/>
</dbReference>
<dbReference type="Gene3D" id="3.30.70.1320">
    <property type="entry name" value="Multidrug efflux transporter AcrB pore domain like"/>
    <property type="match status" value="1"/>
</dbReference>
<dbReference type="GO" id="GO:0005886">
    <property type="term" value="C:plasma membrane"/>
    <property type="evidence" value="ECO:0007669"/>
    <property type="project" value="TreeGrafter"/>
</dbReference>
<feature type="compositionally biased region" description="Polar residues" evidence="1">
    <location>
        <begin position="1041"/>
        <end position="1053"/>
    </location>
</feature>
<feature type="transmembrane region" description="Helical" evidence="2">
    <location>
        <begin position="987"/>
        <end position="1011"/>
    </location>
</feature>
<comment type="caution">
    <text evidence="3">The sequence shown here is derived from an EMBL/GenBank/DDBJ whole genome shotgun (WGS) entry which is preliminary data.</text>
</comment>
<dbReference type="Gene3D" id="3.30.2090.10">
    <property type="entry name" value="Multidrug efflux transporter AcrB TolC docking domain, DN and DC subdomains"/>
    <property type="match status" value="2"/>
</dbReference>
<dbReference type="AlphaFoldDB" id="A0A927GFQ8"/>
<keyword evidence="2" id="KW-0472">Membrane</keyword>
<feature type="region of interest" description="Disordered" evidence="1">
    <location>
        <begin position="1017"/>
        <end position="1053"/>
    </location>
</feature>
<accession>A0A927GFQ8</accession>
<evidence type="ECO:0000256" key="2">
    <source>
        <dbReference type="SAM" id="Phobius"/>
    </source>
</evidence>
<dbReference type="FunFam" id="3.30.70.1430:FF:000001">
    <property type="entry name" value="Efflux pump membrane transporter"/>
    <property type="match status" value="1"/>
</dbReference>
<name>A0A927GFQ8_9BACT</name>
<organism evidence="3 4">
    <name type="scientific">Spirosoma validum</name>
    <dbReference type="NCBI Taxonomy" id="2771355"/>
    <lineage>
        <taxon>Bacteria</taxon>
        <taxon>Pseudomonadati</taxon>
        <taxon>Bacteroidota</taxon>
        <taxon>Cytophagia</taxon>
        <taxon>Cytophagales</taxon>
        <taxon>Cytophagaceae</taxon>
        <taxon>Spirosoma</taxon>
    </lineage>
</organism>
<feature type="transmembrane region" description="Helical" evidence="2">
    <location>
        <begin position="360"/>
        <end position="380"/>
    </location>
</feature>
<feature type="transmembrane region" description="Helical" evidence="2">
    <location>
        <begin position="857"/>
        <end position="875"/>
    </location>
</feature>
<dbReference type="PANTHER" id="PTHR32063:SF28">
    <property type="entry name" value="BLR2861 PROTEIN"/>
    <property type="match status" value="1"/>
</dbReference>
<evidence type="ECO:0000313" key="4">
    <source>
        <dbReference type="Proteomes" id="UP000653797"/>
    </source>
</evidence>
<evidence type="ECO:0000256" key="1">
    <source>
        <dbReference type="SAM" id="MobiDB-lite"/>
    </source>
</evidence>
<evidence type="ECO:0000313" key="3">
    <source>
        <dbReference type="EMBL" id="MBD2756056.1"/>
    </source>
</evidence>
<dbReference type="Gene3D" id="1.20.1640.10">
    <property type="entry name" value="Multidrug efflux transporter AcrB transmembrane domain"/>
    <property type="match status" value="2"/>
</dbReference>
<gene>
    <name evidence="3" type="ORF">IC230_24375</name>
</gene>
<feature type="transmembrane region" description="Helical" evidence="2">
    <location>
        <begin position="386"/>
        <end position="411"/>
    </location>
</feature>
<feature type="transmembrane region" description="Helical" evidence="2">
    <location>
        <begin position="12"/>
        <end position="34"/>
    </location>
</feature>
<dbReference type="SUPFAM" id="SSF82693">
    <property type="entry name" value="Multidrug efflux transporter AcrB pore domain, PN1, PN2, PC1 and PC2 subdomains"/>
    <property type="match status" value="3"/>
</dbReference>
<feature type="transmembrane region" description="Helical" evidence="2">
    <location>
        <begin position="463"/>
        <end position="487"/>
    </location>
</feature>
<protein>
    <submittedName>
        <fullName evidence="3">Efflux RND transporter permease subunit</fullName>
    </submittedName>
</protein>
<feature type="transmembrane region" description="Helical" evidence="2">
    <location>
        <begin position="908"/>
        <end position="933"/>
    </location>
</feature>
<dbReference type="InterPro" id="IPR027463">
    <property type="entry name" value="AcrB_DN_DC_subdom"/>
</dbReference>
<feature type="transmembrane region" description="Helical" evidence="2">
    <location>
        <begin position="527"/>
        <end position="546"/>
    </location>
</feature>
<dbReference type="PRINTS" id="PR00702">
    <property type="entry name" value="ACRIFLAVINRP"/>
</dbReference>
<dbReference type="Pfam" id="PF00873">
    <property type="entry name" value="ACR_tran"/>
    <property type="match status" value="1"/>
</dbReference>
<keyword evidence="2" id="KW-1133">Transmembrane helix</keyword>
<dbReference type="PANTHER" id="PTHR32063">
    <property type="match status" value="1"/>
</dbReference>
<feature type="transmembrane region" description="Helical" evidence="2">
    <location>
        <begin position="334"/>
        <end position="353"/>
    </location>
</feature>
<feature type="transmembrane region" description="Helical" evidence="2">
    <location>
        <begin position="431"/>
        <end position="451"/>
    </location>
</feature>
<dbReference type="Gene3D" id="3.30.70.1430">
    <property type="entry name" value="Multidrug efflux transporter AcrB pore domain"/>
    <property type="match status" value="2"/>
</dbReference>
<feature type="transmembrane region" description="Helical" evidence="2">
    <location>
        <begin position="954"/>
        <end position="975"/>
    </location>
</feature>
<dbReference type="SUPFAM" id="SSF82714">
    <property type="entry name" value="Multidrug efflux transporter AcrB TolC docking domain, DN and DC subdomains"/>
    <property type="match status" value="2"/>
</dbReference>
<dbReference type="RefSeq" id="WP_191041671.1">
    <property type="nucleotide sequence ID" value="NZ_JACXAA010000010.1"/>
</dbReference>
<dbReference type="EMBL" id="JACXAA010000010">
    <property type="protein sequence ID" value="MBD2756056.1"/>
    <property type="molecule type" value="Genomic_DNA"/>
</dbReference>
<keyword evidence="4" id="KW-1185">Reference proteome</keyword>
<dbReference type="Gene3D" id="3.30.70.1440">
    <property type="entry name" value="Multidrug efflux transporter AcrB pore domain"/>
    <property type="match status" value="1"/>
</dbReference>
<sequence length="1053" mass="116062">MSLPELSLNRPVFAMVMSIVIVLFGIIGFTFLGVREYPAIDPPVISVRTNYTGANPEIIESQITEPIEKSLNSIEGIRTISSNSSLGASTITVEFNLDANLEQAANDVRDKVSQAQRQLPQDIDAPPVVTKADANSDPIIFMNVQSTTRSATQLSDYAENVLQERLQTIPGVSQANIFGLKRQAMRLWIDPIKMSAYRLTAQDIQTALTAQNVELPGGKVYGNTTELTVKAVGRLTTEDDFNNLILRQTSNQIIRFKDVGYALLGAENEETTSKQNGAVGVILALIPQPGANYVSIADEFYKRFDQLKKDLPEDIIVYVGTDRSIFIRRAIEEVGETLLISFVLVVLVIYLFFRDWLIAFRPLIDIPVSLIGAFFIMYLADFSINVLTLLGIVLATGLVVDDGIVVTENIFKKVEEGMDTETAAKEGSNEIFFAVISTSITLAIVFLPIIFLQGFVGRLFREFGIVVAGAVLISAFVSLTLTPVLSVKLTSKNHGRSWFYRKTEPFFNWLDETYRDSLNSFMRKRGWAFAIIGVCLLLILGLGSFLKSELAPLEDRGRTRISITSPEGTSFEAQSAITDKVLQFVLDSVPENKLAFSVVAPGFSGAGAVNSSFVMVNMTDPADRKRSQQEIVDYLTKNFKKFSEARIFPTQDQTIQVGRQGGGLPVQFVIQNLNFEKLREKLPKFLDEVQKDPTFQNSDVDLKFNKPELNITIEREKATNLGVSVQDVAQTLQLALSNRRLAYFLMNGKQYQVIGQVARDDRDAPVDLASFYVRSNAGQLIQLDNLVKFQEVSSPPQVYHYNRFKSATVSAGLAPGKTVGDGVEVMRAIAARTLDDTFQTALSGPSRDYAESSGNTLFAFALALVLVYLILAAQFDSFIDPFIIMITVPLALAGAVFSLWMFNQTLNIFSQIGIIMLVGLVTKNGILIVEFANEQRLTGKNKFEAAAESAALRLRPILMTTLVAAFGALPLALALGSASKSRIPLGIVIVGGLIFSLVLTLYVVPVIYTYLTRRKDVQPENPGPNPTEKRPLPQPEGRPTGDTTKPQEMQVQI</sequence>
<proteinExistence type="predicted"/>
<keyword evidence="2" id="KW-0812">Transmembrane</keyword>
<feature type="transmembrane region" description="Helical" evidence="2">
    <location>
        <begin position="882"/>
        <end position="902"/>
    </location>
</feature>